<protein>
    <submittedName>
        <fullName evidence="3">Arylsulfatase</fullName>
    </submittedName>
</protein>
<gene>
    <name evidence="3" type="ORF">EAH80_08650</name>
</gene>
<dbReference type="GO" id="GO:0005975">
    <property type="term" value="P:carbohydrate metabolic process"/>
    <property type="evidence" value="ECO:0007669"/>
    <property type="project" value="InterPro"/>
</dbReference>
<dbReference type="Pfam" id="PF02782">
    <property type="entry name" value="FGGY_C"/>
    <property type="match status" value="1"/>
</dbReference>
<dbReference type="Pfam" id="PF14707">
    <property type="entry name" value="Sulfatase_C"/>
    <property type="match status" value="1"/>
</dbReference>
<dbReference type="InterPro" id="IPR043129">
    <property type="entry name" value="ATPase_NBD"/>
</dbReference>
<accession>A0A502EEW0</accession>
<evidence type="ECO:0000313" key="4">
    <source>
        <dbReference type="Proteomes" id="UP000320095"/>
    </source>
</evidence>
<feature type="domain" description="Carbohydrate kinase FGGY C-terminal" evidence="2">
    <location>
        <begin position="7"/>
        <end position="129"/>
    </location>
</feature>
<dbReference type="Pfam" id="PF00884">
    <property type="entry name" value="Sulfatase"/>
    <property type="match status" value="1"/>
</dbReference>
<dbReference type="Gene3D" id="3.30.1120.10">
    <property type="match status" value="1"/>
</dbReference>
<dbReference type="PANTHER" id="PTHR43751">
    <property type="entry name" value="SULFATASE"/>
    <property type="match status" value="1"/>
</dbReference>
<dbReference type="SUPFAM" id="SSF53649">
    <property type="entry name" value="Alkaline phosphatase-like"/>
    <property type="match status" value="1"/>
</dbReference>
<dbReference type="OrthoDB" id="9777306at2"/>
<dbReference type="Gene3D" id="3.40.720.10">
    <property type="entry name" value="Alkaline Phosphatase, subunit A"/>
    <property type="match status" value="1"/>
</dbReference>
<proteinExistence type="predicted"/>
<comment type="caution">
    <text evidence="3">The sequence shown here is derived from an EMBL/GenBank/DDBJ whole genome shotgun (WGS) entry which is preliminary data.</text>
</comment>
<dbReference type="GO" id="GO:0016301">
    <property type="term" value="F:kinase activity"/>
    <property type="evidence" value="ECO:0007669"/>
    <property type="project" value="InterPro"/>
</dbReference>
<evidence type="ECO:0000259" key="2">
    <source>
        <dbReference type="Pfam" id="PF02782"/>
    </source>
</evidence>
<dbReference type="InterPro" id="IPR052701">
    <property type="entry name" value="GAG_Ulvan_Degrading_Sulfatases"/>
</dbReference>
<dbReference type="SUPFAM" id="SSF53067">
    <property type="entry name" value="Actin-like ATPase domain"/>
    <property type="match status" value="1"/>
</dbReference>
<dbReference type="PANTHER" id="PTHR43751:SF2">
    <property type="entry name" value="SULFATASE N-TERMINAL DOMAIN-CONTAINING PROTEIN"/>
    <property type="match status" value="1"/>
</dbReference>
<sequence length="696" mass="77683">MSLALRENSAPTGGPPNITAVPALPYWNGAQTPYWDGDARGAVIGWSGAHTGAHLYRALLEGIAFETRLQTDGVEADTGNRVTHFLTTGGGSRSATWSQLFADVTGRRLDNCAESETTALGAAMLAACAVGVHPDLVTAAQQMARTERTYTPRPAFVATYERLYQRYVTIYPTLRELFQSPPLTVKLSRATDNSPTVPPMSDKPNILIIWGDDIGQSNLSCYSDGVMGYRTKNIDRIAAEGVRFTDYYGEQSCTAGRAAFITGQNPYRTGLTKVGLPGATQGLQAEDPTIATALKAQGYATGQFGKNHLGDRDEHLPTQHGFDEFFGNLYHLNAEEEPENVDYPKDPEFRKKFGPRGVLHTWANDDGTQRIEDTGPLTKKRMETCDEEFRDAAVDFIKRQHEAETPFFVWFNSTHMHFRTHTKPESVGRAGRWQSTYHDTMLDHDDVVGDLLDTLDELGIADDTIVMYSTDNGPHMNSWPDAGMTPFRNEKNSNWEGAYRVPAMVRWPGHIPAGSVLNGIVSHNDWFVTLLAAAGVPDIAERLQEGTDLSGTTYKVHLDGHNQLPYLTGETDEGPRKHFFYVSDDGDLTALRFDNWKVVFLEQRCEGTLRIWAEPYTELRAPLLFNLRTDPYEKSQHTSNTYYDWLIDHIYLFVPAQAYVLQMIQTLVEFPQRQKSASFSMDQVMAKLQEGLHGAS</sequence>
<feature type="domain" description="Sulfatase N-terminal" evidence="1">
    <location>
        <begin position="204"/>
        <end position="536"/>
    </location>
</feature>
<dbReference type="InterPro" id="IPR017850">
    <property type="entry name" value="Alkaline_phosphatase_core_sf"/>
</dbReference>
<dbReference type="InterPro" id="IPR018485">
    <property type="entry name" value="FGGY_C"/>
</dbReference>
<evidence type="ECO:0000259" key="1">
    <source>
        <dbReference type="Pfam" id="PF00884"/>
    </source>
</evidence>
<dbReference type="EMBL" id="RCZG01000003">
    <property type="protein sequence ID" value="TPG34891.1"/>
    <property type="molecule type" value="Genomic_DNA"/>
</dbReference>
<dbReference type="InterPro" id="IPR000917">
    <property type="entry name" value="Sulfatase_N"/>
</dbReference>
<dbReference type="Proteomes" id="UP000320095">
    <property type="component" value="Unassembled WGS sequence"/>
</dbReference>
<dbReference type="Gene3D" id="3.30.420.40">
    <property type="match status" value="1"/>
</dbReference>
<name>A0A502EEW0_9MYCO</name>
<reference evidence="3 4" key="1">
    <citation type="journal article" date="2019" name="Environ. Microbiol.">
        <title>Species interactions and distinct microbial communities in high Arctic permafrost affected cryosols are associated with the CH4 and CO2 gas fluxes.</title>
        <authorList>
            <person name="Altshuler I."/>
            <person name="Hamel J."/>
            <person name="Turney S."/>
            <person name="Magnuson E."/>
            <person name="Levesque R."/>
            <person name="Greer C."/>
            <person name="Whyte L.G."/>
        </authorList>
    </citation>
    <scope>NUCLEOTIDE SEQUENCE [LARGE SCALE GENOMIC DNA]</scope>
    <source>
        <strain evidence="3 4">S5.20</strain>
    </source>
</reference>
<organism evidence="3 4">
    <name type="scientific">Mycolicibacterium hodleri</name>
    <dbReference type="NCBI Taxonomy" id="49897"/>
    <lineage>
        <taxon>Bacteria</taxon>
        <taxon>Bacillati</taxon>
        <taxon>Actinomycetota</taxon>
        <taxon>Actinomycetes</taxon>
        <taxon>Mycobacteriales</taxon>
        <taxon>Mycobacteriaceae</taxon>
        <taxon>Mycolicibacterium</taxon>
    </lineage>
</organism>
<evidence type="ECO:0000313" key="3">
    <source>
        <dbReference type="EMBL" id="TPG34891.1"/>
    </source>
</evidence>
<keyword evidence="4" id="KW-1185">Reference proteome</keyword>
<dbReference type="AlphaFoldDB" id="A0A502EEW0"/>
<dbReference type="CDD" id="cd16142">
    <property type="entry name" value="ARS_like"/>
    <property type="match status" value="1"/>
</dbReference>